<evidence type="ECO:0000313" key="11">
    <source>
        <dbReference type="Proteomes" id="UP000198775"/>
    </source>
</evidence>
<keyword evidence="3 7" id="KW-0812">Transmembrane</keyword>
<dbReference type="OrthoDB" id="12374at2157"/>
<feature type="transmembrane region" description="Helical" evidence="7">
    <location>
        <begin position="417"/>
        <end position="439"/>
    </location>
</feature>
<evidence type="ECO:0000259" key="9">
    <source>
        <dbReference type="Pfam" id="PF23951"/>
    </source>
</evidence>
<keyword evidence="11" id="KW-1185">Reference proteome</keyword>
<gene>
    <name evidence="10" type="ORF">SAMN05216388_1008174</name>
</gene>
<dbReference type="GO" id="GO:0005886">
    <property type="term" value="C:plasma membrane"/>
    <property type="evidence" value="ECO:0007669"/>
    <property type="project" value="UniProtKB-SubCell"/>
</dbReference>
<feature type="coiled-coil region" evidence="6">
    <location>
        <begin position="263"/>
        <end position="290"/>
    </location>
</feature>
<evidence type="ECO:0000259" key="8">
    <source>
        <dbReference type="Pfam" id="PF00482"/>
    </source>
</evidence>
<organism evidence="10 11">
    <name type="scientific">Halorientalis persicus</name>
    <dbReference type="NCBI Taxonomy" id="1367881"/>
    <lineage>
        <taxon>Archaea</taxon>
        <taxon>Methanobacteriati</taxon>
        <taxon>Methanobacteriota</taxon>
        <taxon>Stenosarchaea group</taxon>
        <taxon>Halobacteria</taxon>
        <taxon>Halobacteriales</taxon>
        <taxon>Haloarculaceae</taxon>
        <taxon>Halorientalis</taxon>
    </lineage>
</organism>
<keyword evidence="6" id="KW-0175">Coiled coil</keyword>
<evidence type="ECO:0000256" key="6">
    <source>
        <dbReference type="SAM" id="Coils"/>
    </source>
</evidence>
<dbReference type="PANTHER" id="PTHR35402">
    <property type="entry name" value="INTEGRAL MEMBRANE PROTEIN-RELATED"/>
    <property type="match status" value="1"/>
</dbReference>
<reference evidence="11" key="1">
    <citation type="submission" date="2016-10" db="EMBL/GenBank/DDBJ databases">
        <authorList>
            <person name="Varghese N."/>
            <person name="Submissions S."/>
        </authorList>
    </citation>
    <scope>NUCLEOTIDE SEQUENCE [LARGE SCALE GENOMIC DNA]</scope>
    <source>
        <strain evidence="11">IBRC-M 10043</strain>
    </source>
</reference>
<feature type="transmembrane region" description="Helical" evidence="7">
    <location>
        <begin position="6"/>
        <end position="25"/>
    </location>
</feature>
<feature type="domain" description="Type II secretion system protein GspF" evidence="8">
    <location>
        <begin position="180"/>
        <end position="304"/>
    </location>
</feature>
<dbReference type="InterPro" id="IPR042094">
    <property type="entry name" value="T2SS_GspF_sf"/>
</dbReference>
<proteinExistence type="predicted"/>
<dbReference type="InterPro" id="IPR018076">
    <property type="entry name" value="T2SS_GspF_dom"/>
</dbReference>
<name>A0A1H8MAU8_9EURY</name>
<protein>
    <submittedName>
        <fullName evidence="10">Flagellar protein FlaJ</fullName>
    </submittedName>
</protein>
<feature type="transmembrane region" description="Helical" evidence="7">
    <location>
        <begin position="73"/>
        <end position="102"/>
    </location>
</feature>
<dbReference type="Proteomes" id="UP000198775">
    <property type="component" value="Unassembled WGS sequence"/>
</dbReference>
<dbReference type="InterPro" id="IPR055706">
    <property type="entry name" value="Slg1/2_DUF7282"/>
</dbReference>
<dbReference type="InterPro" id="IPR056569">
    <property type="entry name" value="ArlJ-like"/>
</dbReference>
<dbReference type="Pfam" id="PF23951">
    <property type="entry name" value="DUF7282"/>
    <property type="match status" value="1"/>
</dbReference>
<comment type="subcellular location">
    <subcellularLocation>
        <location evidence="1">Cell membrane</location>
        <topology evidence="1">Multi-pass membrane protein</topology>
    </subcellularLocation>
</comment>
<dbReference type="EMBL" id="FOCX01000008">
    <property type="protein sequence ID" value="SEO14276.1"/>
    <property type="molecule type" value="Genomic_DNA"/>
</dbReference>
<keyword evidence="10" id="KW-0966">Cell projection</keyword>
<dbReference type="AlphaFoldDB" id="A0A1H8MAU8"/>
<evidence type="ECO:0000256" key="3">
    <source>
        <dbReference type="ARBA" id="ARBA00022692"/>
    </source>
</evidence>
<feature type="transmembrane region" description="Helical" evidence="7">
    <location>
        <begin position="646"/>
        <end position="670"/>
    </location>
</feature>
<keyword evidence="10" id="KW-0282">Flagellum</keyword>
<feature type="transmembrane region" description="Helical" evidence="7">
    <location>
        <begin position="451"/>
        <end position="469"/>
    </location>
</feature>
<evidence type="ECO:0000256" key="1">
    <source>
        <dbReference type="ARBA" id="ARBA00004651"/>
    </source>
</evidence>
<feature type="transmembrane region" description="Helical" evidence="7">
    <location>
        <begin position="318"/>
        <end position="339"/>
    </location>
</feature>
<feature type="transmembrane region" description="Helical" evidence="7">
    <location>
        <begin position="682"/>
        <end position="701"/>
    </location>
</feature>
<evidence type="ECO:0000256" key="5">
    <source>
        <dbReference type="ARBA" id="ARBA00023136"/>
    </source>
</evidence>
<feature type="transmembrane region" description="Helical" evidence="7">
    <location>
        <begin position="130"/>
        <end position="151"/>
    </location>
</feature>
<feature type="transmembrane region" description="Helical" evidence="7">
    <location>
        <begin position="290"/>
        <end position="312"/>
    </location>
</feature>
<accession>A0A1H8MAU8</accession>
<feature type="transmembrane region" description="Helical" evidence="7">
    <location>
        <begin position="589"/>
        <end position="609"/>
    </location>
</feature>
<feature type="domain" description="DUF7282" evidence="9">
    <location>
        <begin position="701"/>
        <end position="793"/>
    </location>
</feature>
<evidence type="ECO:0000256" key="7">
    <source>
        <dbReference type="SAM" id="Phobius"/>
    </source>
</evidence>
<dbReference type="RefSeq" id="WP_092659928.1">
    <property type="nucleotide sequence ID" value="NZ_FOCX01000008.1"/>
</dbReference>
<keyword evidence="5 7" id="KW-0472">Membrane</keyword>
<dbReference type="Gene3D" id="1.20.81.30">
    <property type="entry name" value="Type II secretion system (T2SS), domain F"/>
    <property type="match status" value="1"/>
</dbReference>
<evidence type="ECO:0000256" key="2">
    <source>
        <dbReference type="ARBA" id="ARBA00022475"/>
    </source>
</evidence>
<evidence type="ECO:0000256" key="4">
    <source>
        <dbReference type="ARBA" id="ARBA00022989"/>
    </source>
</evidence>
<dbReference type="PANTHER" id="PTHR35402:SF1">
    <property type="entry name" value="TYPE II SECRETION SYSTEM PROTEIN GSPF DOMAIN-CONTAINING PROTEIN"/>
    <property type="match status" value="1"/>
</dbReference>
<keyword evidence="2" id="KW-1003">Cell membrane</keyword>
<keyword evidence="4 7" id="KW-1133">Transmembrane helix</keyword>
<dbReference type="Pfam" id="PF00482">
    <property type="entry name" value="T2SSF"/>
    <property type="match status" value="2"/>
</dbReference>
<feature type="domain" description="Type II secretion system protein GspF" evidence="8">
    <location>
        <begin position="485"/>
        <end position="608"/>
    </location>
</feature>
<sequence length="806" mass="87512">MVSLLSLVPALIALGLGAFLIAAASSDGIGKRVVRISRGVFGRFVDDDRIERKELLQSAYVPETYRAYAAKTYFYSVVFAVLGGIVGGYVVAGFVLAVPLIGGLLSGLPNTMTAVLGRPSTWSLELPPDVFLAVAVVGGVVSALVSGALAYTMRWQLLASRAEARRRRINESLARTVAFLYALSRGGMPFPVIMRTLSDNKGIYGESAREMSVAVRQMELFGTDMINAIRRMSKRTPSEEYKTFSENLSSVLQSGQSLPQFLHDQYERYQEEAEERQEELLELLATIAEAYVTVLVAGTLFLITILLVFGLTTTDTLGILRLLGYLAIPLANVGFMVFLNQRLELLGIGTSGTAVPDESSLVGSGGTSFEGNVPAADGGHTNALAHNFERLAIYDRLQRYKRVFNAPVETVLRNPTALLYVTIPLAILVTALRLPAALTGVGVNVRVLDDLVIQGLLFVLGTYAVVRYVQQRRLKRVEGASPEMLERLASLNEAGMSVVESFNRVRGSDLGALTDEIERIWADIRLGANVEEALVRFGTRVRTVPVTRAVTLLTNAMRASGNIGAVLRIAATQARADLRMKRQRRRQMLTYLVVIYVAFLVFLVIIVAVEEVLVPSLPNNVPTPSSNNRLGVDPSQFTRFGSVNKAAYTLVFFHVGMVQAFFSGLVGGQLGEGSIRDGVKHAAILLTVAYVVFVLLSSPVASMNMESQFGGKAEVNVDSASLSDGGFIVVHQTTADGKVLGVSEYLPAGTSEDITIQLSREVDGDETIVLIPHRDTDEDRTYDEGNETDTVYPPGVDANQVEYTFD</sequence>
<evidence type="ECO:0000313" key="10">
    <source>
        <dbReference type="EMBL" id="SEO14276.1"/>
    </source>
</evidence>
<keyword evidence="10" id="KW-0969">Cilium</keyword>